<proteinExistence type="predicted"/>
<keyword evidence="12" id="KW-1185">Reference proteome</keyword>
<dbReference type="Pfam" id="PF00105">
    <property type="entry name" value="zf-C4"/>
    <property type="match status" value="1"/>
</dbReference>
<evidence type="ECO:0000256" key="4">
    <source>
        <dbReference type="ARBA" id="ARBA00023015"/>
    </source>
</evidence>
<comment type="caution">
    <text evidence="11">The sequence shown here is derived from an EMBL/GenBank/DDBJ whole genome shotgun (WGS) entry which is preliminary data.</text>
</comment>
<dbReference type="GO" id="GO:0000122">
    <property type="term" value="P:negative regulation of transcription by RNA polymerase II"/>
    <property type="evidence" value="ECO:0007669"/>
    <property type="project" value="TreeGrafter"/>
</dbReference>
<keyword evidence="2" id="KW-0863">Zinc-finger</keyword>
<keyword evidence="1" id="KW-0479">Metal-binding</keyword>
<evidence type="ECO:0000259" key="10">
    <source>
        <dbReference type="PROSITE" id="PS51030"/>
    </source>
</evidence>
<evidence type="ECO:0000256" key="9">
    <source>
        <dbReference type="SAM" id="MobiDB-lite"/>
    </source>
</evidence>
<keyword evidence="7" id="KW-0675">Receptor</keyword>
<protein>
    <recommendedName>
        <fullName evidence="10">Nuclear receptor domain-containing protein</fullName>
    </recommendedName>
</protein>
<feature type="non-terminal residue" evidence="11">
    <location>
        <position position="1"/>
    </location>
</feature>
<dbReference type="PANTHER" id="PTHR24082">
    <property type="entry name" value="NUCLEAR HORMONE RECEPTOR"/>
    <property type="match status" value="1"/>
</dbReference>
<evidence type="ECO:0000256" key="7">
    <source>
        <dbReference type="ARBA" id="ARBA00023170"/>
    </source>
</evidence>
<dbReference type="EMBL" id="VCGU01000011">
    <property type="protein sequence ID" value="TRY67347.1"/>
    <property type="molecule type" value="Genomic_DNA"/>
</dbReference>
<evidence type="ECO:0000256" key="3">
    <source>
        <dbReference type="ARBA" id="ARBA00022833"/>
    </source>
</evidence>
<dbReference type="SMART" id="SM00399">
    <property type="entry name" value="ZnF_C4"/>
    <property type="match status" value="1"/>
</dbReference>
<accession>A0A553NPL3</accession>
<evidence type="ECO:0000256" key="6">
    <source>
        <dbReference type="ARBA" id="ARBA00023163"/>
    </source>
</evidence>
<keyword evidence="5" id="KW-0238">DNA-binding</keyword>
<dbReference type="SUPFAM" id="SSF57716">
    <property type="entry name" value="Glucocorticoid receptor-like (DNA-binding domain)"/>
    <property type="match status" value="1"/>
</dbReference>
<dbReference type="InterPro" id="IPR050234">
    <property type="entry name" value="Nuclear_hormone_rcpt_NR1"/>
</dbReference>
<dbReference type="InterPro" id="IPR001628">
    <property type="entry name" value="Znf_hrmn_rcpt"/>
</dbReference>
<dbReference type="InterPro" id="IPR013088">
    <property type="entry name" value="Znf_NHR/GATA"/>
</dbReference>
<dbReference type="GO" id="GO:0008270">
    <property type="term" value="F:zinc ion binding"/>
    <property type="evidence" value="ECO:0007669"/>
    <property type="project" value="UniProtKB-KW"/>
</dbReference>
<keyword evidence="3" id="KW-0862">Zinc</keyword>
<dbReference type="GO" id="GO:0030154">
    <property type="term" value="P:cell differentiation"/>
    <property type="evidence" value="ECO:0007669"/>
    <property type="project" value="TreeGrafter"/>
</dbReference>
<dbReference type="PROSITE" id="PS51030">
    <property type="entry name" value="NUCLEAR_REC_DBD_2"/>
    <property type="match status" value="1"/>
</dbReference>
<dbReference type="AlphaFoldDB" id="A0A553NPL3"/>
<organism evidence="11 12">
    <name type="scientific">Tigriopus californicus</name>
    <name type="common">Marine copepod</name>
    <dbReference type="NCBI Taxonomy" id="6832"/>
    <lineage>
        <taxon>Eukaryota</taxon>
        <taxon>Metazoa</taxon>
        <taxon>Ecdysozoa</taxon>
        <taxon>Arthropoda</taxon>
        <taxon>Crustacea</taxon>
        <taxon>Multicrustacea</taxon>
        <taxon>Hexanauplia</taxon>
        <taxon>Copepoda</taxon>
        <taxon>Harpacticoida</taxon>
        <taxon>Harpacticidae</taxon>
        <taxon>Tigriopus</taxon>
    </lineage>
</organism>
<feature type="region of interest" description="Disordered" evidence="9">
    <location>
        <begin position="102"/>
        <end position="127"/>
    </location>
</feature>
<dbReference type="PRINTS" id="PR00047">
    <property type="entry name" value="STROIDFINGER"/>
</dbReference>
<dbReference type="GO" id="GO:0045944">
    <property type="term" value="P:positive regulation of transcription by RNA polymerase II"/>
    <property type="evidence" value="ECO:0007669"/>
    <property type="project" value="TreeGrafter"/>
</dbReference>
<feature type="domain" description="Nuclear receptor" evidence="10">
    <location>
        <begin position="1"/>
        <end position="76"/>
    </location>
</feature>
<dbReference type="GO" id="GO:0004879">
    <property type="term" value="F:nuclear receptor activity"/>
    <property type="evidence" value="ECO:0007669"/>
    <property type="project" value="TreeGrafter"/>
</dbReference>
<evidence type="ECO:0000256" key="8">
    <source>
        <dbReference type="ARBA" id="ARBA00023242"/>
    </source>
</evidence>
<keyword evidence="8" id="KW-0539">Nucleus</keyword>
<keyword evidence="6" id="KW-0804">Transcription</keyword>
<evidence type="ECO:0000256" key="2">
    <source>
        <dbReference type="ARBA" id="ARBA00022771"/>
    </source>
</evidence>
<dbReference type="Gene3D" id="3.30.50.10">
    <property type="entry name" value="Erythroid Transcription Factor GATA-1, subunit A"/>
    <property type="match status" value="1"/>
</dbReference>
<sequence length="415" mass="47191">VCRETSEQPFLSYGVKVCHSCRAFFRRIFQDPSSSQKLKCKGSGQCAISVKTRRICQRCRLTKCLTVGMNPNLVMNVVAKKERFRNAFQHVYDSNGVPQLVWRPRRTRGSSTGSSSPSSTSPSRVASSDTVPMVNIVLKAWPDEIPMEDNYSNQIASDLYSQLADIFQYFPLPPVPPPSPSFSLESLDQAKLSQFTEGFREISLGEEYIKEFLMYSLDVPLSRQFVPQTMKTFAARYINALRSWDEFRLLTGQDQHDLLKRNLYKAVALSVAKACRIPNGEGQLMFIVGQHDQAMIQEHYWGLFDVQKLKSLRMGDINQKTMALSEDILQDYNRLVDSVSNLVEDFQTFQLISLVMLFADFPQEAHYRAMLETHLRVQNGDLMVAHALNCSGRHQIEALSQIIENIPLTDYSSGK</sequence>
<keyword evidence="4" id="KW-0805">Transcription regulation</keyword>
<evidence type="ECO:0000256" key="1">
    <source>
        <dbReference type="ARBA" id="ARBA00022723"/>
    </source>
</evidence>
<feature type="compositionally biased region" description="Low complexity" evidence="9">
    <location>
        <begin position="109"/>
        <end position="124"/>
    </location>
</feature>
<dbReference type="GO" id="GO:0000978">
    <property type="term" value="F:RNA polymerase II cis-regulatory region sequence-specific DNA binding"/>
    <property type="evidence" value="ECO:0007669"/>
    <property type="project" value="TreeGrafter"/>
</dbReference>
<dbReference type="PANTHER" id="PTHR24082:SF507">
    <property type="entry name" value="BILE ACID RECEPTOR-RELATED"/>
    <property type="match status" value="1"/>
</dbReference>
<dbReference type="STRING" id="6832.A0A553NPL3"/>
<evidence type="ECO:0000313" key="11">
    <source>
        <dbReference type="EMBL" id="TRY67347.1"/>
    </source>
</evidence>
<name>A0A553NPL3_TIGCA</name>
<evidence type="ECO:0000256" key="5">
    <source>
        <dbReference type="ARBA" id="ARBA00023125"/>
    </source>
</evidence>
<evidence type="ECO:0000313" key="12">
    <source>
        <dbReference type="Proteomes" id="UP000318571"/>
    </source>
</evidence>
<gene>
    <name evidence="11" type="ORF">TCAL_12464</name>
</gene>
<reference evidence="11 12" key="1">
    <citation type="journal article" date="2018" name="Nat. Ecol. Evol.">
        <title>Genomic signatures of mitonuclear coevolution across populations of Tigriopus californicus.</title>
        <authorList>
            <person name="Barreto F.S."/>
            <person name="Watson E.T."/>
            <person name="Lima T.G."/>
            <person name="Willett C.S."/>
            <person name="Edmands S."/>
            <person name="Li W."/>
            <person name="Burton R.S."/>
        </authorList>
    </citation>
    <scope>NUCLEOTIDE SEQUENCE [LARGE SCALE GENOMIC DNA]</scope>
    <source>
        <strain evidence="11 12">San Diego</strain>
    </source>
</reference>
<dbReference type="Proteomes" id="UP000318571">
    <property type="component" value="Chromosome 4"/>
</dbReference>